<dbReference type="GO" id="GO:0009507">
    <property type="term" value="C:chloroplast"/>
    <property type="evidence" value="ECO:0007669"/>
    <property type="project" value="TreeGrafter"/>
</dbReference>
<keyword evidence="3" id="KW-0031">Aminopeptidase</keyword>
<dbReference type="GO" id="GO:0004177">
    <property type="term" value="F:aminopeptidase activity"/>
    <property type="evidence" value="ECO:0007669"/>
    <property type="project" value="UniProtKB-KW"/>
</dbReference>
<dbReference type="Gene3D" id="1.10.390.10">
    <property type="entry name" value="Neutral Protease Domain 2"/>
    <property type="match status" value="1"/>
</dbReference>
<dbReference type="AlphaFoldDB" id="A0A392MML1"/>
<comment type="caution">
    <text evidence="3">The sequence shown here is derived from an EMBL/GenBank/DDBJ whole genome shotgun (WGS) entry which is preliminary data.</text>
</comment>
<keyword evidence="3" id="KW-0645">Protease</keyword>
<dbReference type="PANTHER" id="PTHR46322:SF1">
    <property type="entry name" value="PUROMYCIN-SENSITIVE AMINOPEPTIDASE"/>
    <property type="match status" value="1"/>
</dbReference>
<dbReference type="EMBL" id="LXQA010012377">
    <property type="protein sequence ID" value="MCH87524.1"/>
    <property type="molecule type" value="Genomic_DNA"/>
</dbReference>
<dbReference type="Gene3D" id="2.60.40.1840">
    <property type="match status" value="1"/>
</dbReference>
<dbReference type="InterPro" id="IPR027268">
    <property type="entry name" value="Peptidase_M4/M1_CTD_sf"/>
</dbReference>
<feature type="domain" description="Peptidase M1 alanyl aminopeptidase Ig-like fold" evidence="2">
    <location>
        <begin position="108"/>
        <end position="166"/>
    </location>
</feature>
<proteinExistence type="predicted"/>
<dbReference type="Proteomes" id="UP000265520">
    <property type="component" value="Unassembled WGS sequence"/>
</dbReference>
<evidence type="ECO:0000259" key="1">
    <source>
        <dbReference type="Pfam" id="PF01433"/>
    </source>
</evidence>
<evidence type="ECO:0000313" key="3">
    <source>
        <dbReference type="EMBL" id="MCH87524.1"/>
    </source>
</evidence>
<accession>A0A392MML1</accession>
<gene>
    <name evidence="3" type="ORF">A2U01_0008395</name>
</gene>
<dbReference type="SUPFAM" id="SSF55486">
    <property type="entry name" value="Metalloproteases ('zincins'), catalytic domain"/>
    <property type="match status" value="1"/>
</dbReference>
<organism evidence="3 4">
    <name type="scientific">Trifolium medium</name>
    <dbReference type="NCBI Taxonomy" id="97028"/>
    <lineage>
        <taxon>Eukaryota</taxon>
        <taxon>Viridiplantae</taxon>
        <taxon>Streptophyta</taxon>
        <taxon>Embryophyta</taxon>
        <taxon>Tracheophyta</taxon>
        <taxon>Spermatophyta</taxon>
        <taxon>Magnoliopsida</taxon>
        <taxon>eudicotyledons</taxon>
        <taxon>Gunneridae</taxon>
        <taxon>Pentapetalae</taxon>
        <taxon>rosids</taxon>
        <taxon>fabids</taxon>
        <taxon>Fabales</taxon>
        <taxon>Fabaceae</taxon>
        <taxon>Papilionoideae</taxon>
        <taxon>50 kb inversion clade</taxon>
        <taxon>NPAAA clade</taxon>
        <taxon>Hologalegina</taxon>
        <taxon>IRL clade</taxon>
        <taxon>Trifolieae</taxon>
        <taxon>Trifolium</taxon>
    </lineage>
</organism>
<keyword evidence="4" id="KW-1185">Reference proteome</keyword>
<protein>
    <submittedName>
        <fullName evidence="3">Aminopeptidase N-like</fullName>
    </submittedName>
</protein>
<dbReference type="InterPro" id="IPR012779">
    <property type="entry name" value="Peptidase_M1_pepN"/>
</dbReference>
<keyword evidence="3" id="KW-0378">Hydrolase</keyword>
<dbReference type="Pfam" id="PF01433">
    <property type="entry name" value="Peptidase_M1"/>
    <property type="match status" value="1"/>
</dbReference>
<dbReference type="GO" id="GO:0008270">
    <property type="term" value="F:zinc ion binding"/>
    <property type="evidence" value="ECO:0007669"/>
    <property type="project" value="InterPro"/>
</dbReference>
<dbReference type="GO" id="GO:0008237">
    <property type="term" value="F:metallopeptidase activity"/>
    <property type="evidence" value="ECO:0007669"/>
    <property type="project" value="InterPro"/>
</dbReference>
<name>A0A392MML1_9FABA</name>
<feature type="domain" description="Peptidase M1 membrane alanine aminopeptidase" evidence="1">
    <location>
        <begin position="38"/>
        <end position="100"/>
    </location>
</feature>
<evidence type="ECO:0000313" key="4">
    <source>
        <dbReference type="Proteomes" id="UP000265520"/>
    </source>
</evidence>
<sequence>MGNHTVKRVRDVSRLRHYQFPQDAGAMAHPVRPHSYIKVYDKGAEVVRMYKTLLGSQGFRKILCISGHGSYFKRHDGKAVTCEDFNAAMRDANDADFANFLLWYSQAGTPLVKVNTSYNPEGHTFSLKISQEIPPTPGQSVKEPMFIPIAVGLLDSTGKDIPLSSIYHNGALQPVSSNDESVTTTILRVTK</sequence>
<dbReference type="Pfam" id="PF11940">
    <property type="entry name" value="DUF3458"/>
    <property type="match status" value="1"/>
</dbReference>
<dbReference type="InterPro" id="IPR035414">
    <property type="entry name" value="Peptidase_M1_pepN_Ig-like"/>
</dbReference>
<reference evidence="3 4" key="1">
    <citation type="journal article" date="2018" name="Front. Plant Sci.">
        <title>Red Clover (Trifolium pratense) and Zigzag Clover (T. medium) - A Picture of Genomic Similarities and Differences.</title>
        <authorList>
            <person name="Dluhosova J."/>
            <person name="Istvanek J."/>
            <person name="Nedelnik J."/>
            <person name="Repkova J."/>
        </authorList>
    </citation>
    <scope>NUCLEOTIDE SEQUENCE [LARGE SCALE GENOMIC DNA]</scope>
    <source>
        <strain evidence="4">cv. 10/8</strain>
        <tissue evidence="3">Leaf</tissue>
    </source>
</reference>
<dbReference type="InterPro" id="IPR014782">
    <property type="entry name" value="Peptidase_M1_dom"/>
</dbReference>
<dbReference type="InterPro" id="IPR038438">
    <property type="entry name" value="PepN_Ig-like_sf"/>
</dbReference>
<dbReference type="PANTHER" id="PTHR46322">
    <property type="entry name" value="PUROMYCIN-SENSITIVE AMINOPEPTIDASE"/>
    <property type="match status" value="1"/>
</dbReference>
<feature type="non-terminal residue" evidence="3">
    <location>
        <position position="191"/>
    </location>
</feature>
<evidence type="ECO:0000259" key="2">
    <source>
        <dbReference type="Pfam" id="PF11940"/>
    </source>
</evidence>